<keyword evidence="2" id="KW-1133">Transmembrane helix</keyword>
<keyword evidence="2" id="KW-0812">Transmembrane</keyword>
<dbReference type="InterPro" id="IPR004252">
    <property type="entry name" value="Probable_transposase_24"/>
</dbReference>
<evidence type="ECO:0000256" key="2">
    <source>
        <dbReference type="SAM" id="Phobius"/>
    </source>
</evidence>
<feature type="region of interest" description="Disordered" evidence="1">
    <location>
        <begin position="12"/>
        <end position="56"/>
    </location>
</feature>
<evidence type="ECO:0000256" key="1">
    <source>
        <dbReference type="SAM" id="MobiDB-lite"/>
    </source>
</evidence>
<reference key="1">
    <citation type="journal article" date="2000" name="Nature">
        <title>Sequence and analysis of chromosome 1 of the plant Arabidopsis thaliana.</title>
        <authorList>
            <person name="Theologis A."/>
            <person name="Ecker J.R."/>
            <person name="Palm C.J."/>
            <person name="Federspiel N.A."/>
            <person name="Kaul S."/>
            <person name="White O."/>
            <person name="Alonso J."/>
            <person name="Altafi H."/>
            <person name="Araujo R."/>
            <person name="Bowman C.L."/>
            <person name="Brooks S.Y."/>
            <person name="Buehler E."/>
            <person name="Chan A."/>
            <person name="Chao Q."/>
            <person name="Chen H."/>
            <person name="Cheuk R.F."/>
            <person name="Chin C.W."/>
            <person name="Chung M.K."/>
            <person name="Conn L."/>
            <person name="Conway A.B."/>
            <person name="Conway A.R."/>
            <person name="Creasy T.H."/>
            <person name="Dewar K."/>
            <person name="Dunn P."/>
            <person name="Etgu P."/>
            <person name="Feldblyum T.V."/>
            <person name="Feng J."/>
            <person name="Fong B."/>
            <person name="Fujii C.Y."/>
            <person name="Gill J.E."/>
            <person name="Goldsmith A.D."/>
            <person name="Haas B."/>
            <person name="Hansen N.F."/>
            <person name="Hughes B."/>
            <person name="Huizar L."/>
            <person name="Hunter J.L."/>
            <person name="Jenkins J."/>
            <person name="Johnson-Hopson C."/>
            <person name="Khan S."/>
            <person name="Khaykin E."/>
            <person name="Kim C.J."/>
            <person name="Koo H.L."/>
            <person name="Kremenetskaia I."/>
            <person name="Kurtz D.B."/>
            <person name="Kwan A."/>
            <person name="Lam B."/>
            <person name="Langin-Hooper S."/>
            <person name="Lee A."/>
            <person name="Lee J.M."/>
            <person name="Lenz C.A."/>
            <person name="Li J.H."/>
            <person name="Li Y."/>
            <person name="Lin X."/>
            <person name="Liu S.X."/>
            <person name="Liu Z.A."/>
            <person name="Luros J.S."/>
            <person name="Maiti R."/>
            <person name="Marziali A."/>
            <person name="Militscher J."/>
            <person name="Miranda M."/>
            <person name="Nguyen M."/>
            <person name="Nierman W.C."/>
            <person name="Osborne B.I."/>
            <person name="Pai G."/>
            <person name="Peterson J."/>
            <person name="Pham P.K."/>
            <person name="Rizzo M."/>
            <person name="Rooney T."/>
            <person name="Rowley D."/>
            <person name="Sakano H."/>
            <person name="Salzberg S.L."/>
            <person name="Schwartz J.R."/>
            <person name="Shinn P."/>
            <person name="Southwick A.M."/>
            <person name="Sun H."/>
            <person name="Tallon L.J."/>
            <person name="Tambunga G."/>
            <person name="Toriumi M.J."/>
            <person name="Town C.D."/>
            <person name="Utterback T."/>
            <person name="Van Aken S."/>
            <person name="Vaysberg M."/>
            <person name="Vysotskaia V.S."/>
            <person name="Walker M."/>
            <person name="Wu D."/>
            <person name="Yu G."/>
            <person name="Fraser C.M."/>
            <person name="Venter J.C."/>
            <person name="Davis R.W."/>
        </authorList>
    </citation>
    <scope>NUCLEOTIDE SEQUENCE [LARGE SCALE GENOMIC DNA]</scope>
    <source>
        <strain>cv. Columbia</strain>
    </source>
</reference>
<proteinExistence type="predicted"/>
<dbReference type="Pfam" id="PF03004">
    <property type="entry name" value="Transposase_24"/>
    <property type="match status" value="1"/>
</dbReference>
<feature type="transmembrane region" description="Helical" evidence="2">
    <location>
        <begin position="249"/>
        <end position="278"/>
    </location>
</feature>
<evidence type="ECO:0000313" key="3">
    <source>
        <dbReference type="EMBL" id="AAF79270.1"/>
    </source>
</evidence>
<dbReference type="PIR" id="B86469">
    <property type="entry name" value="B86469"/>
</dbReference>
<reference evidence="3" key="2">
    <citation type="submission" date="2000-03" db="EMBL/GenBank/DDBJ databases">
        <title>Genomic sequence for Arabidopsis thaliana BAC F12K21 from chromosome I.</title>
        <authorList>
            <person name="Shinn P."/>
            <person name="Brooks S."/>
            <person name="Buehler E."/>
            <person name="Chao Q."/>
            <person name="Johnson-Hopson C."/>
            <person name="Khan S."/>
            <person name="Kim C."/>
            <person name="Altafi H."/>
            <person name="Bei Q."/>
            <person name="Chin C."/>
            <person name="Chiou J."/>
            <person name="Choi E."/>
            <person name="Conn L."/>
            <person name="Conway A."/>
            <person name="Gonzales A."/>
            <person name="Hansen N."/>
            <person name="Howing B."/>
            <person name="Koo T."/>
            <person name="Lam B."/>
            <person name="Lee J."/>
            <person name="Lenz C."/>
            <person name="Li J."/>
            <person name="Liu A."/>
            <person name="Liu K."/>
            <person name="Liu S."/>
            <person name="Mukharsky N."/>
            <person name="Nguyen M."/>
            <person name="Palm C."/>
            <person name="Pham P."/>
            <person name="Sakano H."/>
            <person name="Schwartz J."/>
            <person name="Southwick A."/>
            <person name="Thaveri A."/>
            <person name="Toriumi M."/>
            <person name="Vaysberg M."/>
            <person name="Yu G."/>
            <person name="Federspiel N.A."/>
            <person name="Theologis A."/>
            <person name="Ecker J.R."/>
        </authorList>
    </citation>
    <scope>NUCLEOTIDE SEQUENCE</scope>
</reference>
<organism evidence="3">
    <name type="scientific">Arabidopsis thaliana</name>
    <name type="common">Mouse-ear cress</name>
    <dbReference type="NCBI Taxonomy" id="3702"/>
    <lineage>
        <taxon>Eukaryota</taxon>
        <taxon>Viridiplantae</taxon>
        <taxon>Streptophyta</taxon>
        <taxon>Embryophyta</taxon>
        <taxon>Tracheophyta</taxon>
        <taxon>Spermatophyta</taxon>
        <taxon>Magnoliopsida</taxon>
        <taxon>eudicotyledons</taxon>
        <taxon>Gunneridae</taxon>
        <taxon>Pentapetalae</taxon>
        <taxon>rosids</taxon>
        <taxon>malvids</taxon>
        <taxon>Brassicales</taxon>
        <taxon>Brassicaceae</taxon>
        <taxon>Camelineae</taxon>
        <taxon>Arabidopsis</taxon>
    </lineage>
</organism>
<accession>Q9LNL2</accession>
<protein>
    <submittedName>
        <fullName evidence="3">F12K21.16</fullName>
    </submittedName>
</protein>
<name>Q9LNL2_ARATH</name>
<feature type="compositionally biased region" description="Polar residues" evidence="1">
    <location>
        <begin position="22"/>
        <end position="36"/>
    </location>
</feature>
<dbReference type="EMBL" id="AC023279">
    <property type="protein sequence ID" value="AAF79270.1"/>
    <property type="molecule type" value="Genomic_DNA"/>
</dbReference>
<reference evidence="3" key="3">
    <citation type="submission" date="2000-06" db="EMBL/GenBank/DDBJ databases">
        <authorList>
            <person name="Cheuk R."/>
            <person name="Shinn P."/>
            <person name="Brooks S."/>
            <person name="Buehler E."/>
            <person name="Chao Q."/>
            <person name="Johnson-Hopson C."/>
            <person name="Khan S."/>
            <person name="Kim C."/>
            <person name="Altafi H."/>
            <person name="Bei B."/>
            <person name="Chin C."/>
            <person name="Chiou J."/>
            <person name="Choi E."/>
            <person name="Conn L."/>
            <person name="Conway A."/>
            <person name="Gonzalez A."/>
            <person name="Hansen N."/>
            <person name="Howing B."/>
            <person name="Koo T."/>
            <person name="Lam B."/>
            <person name="Lee J."/>
            <person name="Lenz C."/>
            <person name="Li J."/>
            <person name="Liu A."/>
            <person name="Liu J."/>
            <person name="Liu S."/>
            <person name="Mukharsky N."/>
            <person name="Nguyen M."/>
            <person name="Palm C."/>
            <person name="Pham P."/>
            <person name="Sakano H."/>
            <person name="Schwartz J."/>
            <person name="Southwick A."/>
            <person name="Thaveri A."/>
            <person name="Toriumi M."/>
            <person name="Vaysberg M."/>
            <person name="Yu G."/>
            <person name="Davis R."/>
            <person name="Federspiel N."/>
            <person name="Theologis A."/>
            <person name="Ecker J."/>
        </authorList>
    </citation>
    <scope>NUCLEOTIDE SEQUENCE</scope>
</reference>
<sequence length="436" mass="48037">MPSDNTYIRFRQQQRDPLHVNSPVSAGNISGVQGSGSRHPPSPPTPTTQPSVNHSDAQAERLNNLTLDELLDSPGRAGLTRLDPKRPLATLWFDDDSTVAATVRSIFERDFKEPHANWSQTSKATIDRWYETFAQVYNWDRSINKRVRVEFEAKLNSRMSDQVSRWKGNWKEKGDEAKPKWIDPECEKTGETTPDFLELLDETHRKADGTFIDGKSEEIYKKVTSRIEEEESHMCSGDNPESTGSSLSFYWLCGCVVYLIVPVSFVTLLVLLLCCVLITLCSFVSELKYCVLVSDLPCHSIGCLVVSEFFCIVAPRKKGRIYGVGSLQFEAFSAHSGSTLPSDDPVILSQKLAAAEACIQSQAEKINSFDILFDYLADKDPALAAILRRGSSTQTGPASANEAPVATAPEQQVANEETAAATLANLATGSSPSSIF</sequence>
<feature type="region of interest" description="Disordered" evidence="1">
    <location>
        <begin position="392"/>
        <end position="414"/>
    </location>
</feature>
<keyword evidence="2" id="KW-0472">Membrane</keyword>
<dbReference type="AlphaFoldDB" id="Q9LNL2"/>